<dbReference type="PANTHER" id="PTHR43399:SF4">
    <property type="entry name" value="CELL WALL-ASSOCIATED PROTEASE"/>
    <property type="match status" value="1"/>
</dbReference>
<comment type="similarity">
    <text evidence="1 6">Belongs to the peptidase S8 family.</text>
</comment>
<dbReference type="GO" id="GO:0006508">
    <property type="term" value="P:proteolysis"/>
    <property type="evidence" value="ECO:0007669"/>
    <property type="project" value="UniProtKB-KW"/>
</dbReference>
<dbReference type="InterPro" id="IPR036852">
    <property type="entry name" value="Peptidase_S8/S53_dom_sf"/>
</dbReference>
<reference evidence="9 10" key="1">
    <citation type="submission" date="2014-04" db="EMBL/GenBank/DDBJ databases">
        <title>A new species of microsporidia sheds light on the evolution of extreme parasitism.</title>
        <authorList>
            <person name="Haag K.L."/>
            <person name="James T.Y."/>
            <person name="Larsson R."/>
            <person name="Schaer T.M."/>
            <person name="Refardt D."/>
            <person name="Pombert J.-F."/>
            <person name="Ebert D."/>
        </authorList>
    </citation>
    <scope>NUCLEOTIDE SEQUENCE [LARGE SCALE GENOMIC DNA]</scope>
    <source>
        <strain evidence="9 10">UGP3</strain>
        <tissue evidence="9">Spores</tissue>
    </source>
</reference>
<sequence length="550" mass="60310">MKLVAALGLLLLVKDVVNGVKIDPALMPILEPFPLTLRSEIAETYYPILITFVENVSIKEKLFVSRAEQAIEIYPMLRDQNEHAIQNLEREMAEIKHWEPVRAYAVSNSWLIKGTKEVIKYLASKQGVIAEIHWDRPFKVPQHVVKEQVPMEGSHAGLQADQKIEAFLLHEKNRKMEEDAISEWNIRYMGASDTWDITTGTDMIYASADTGVEWTHPILAPRYVANLWYPQGPIRHDYAWWDGIRSEGTFKALQVENGAGMRGKQLENNKKSFGCPPNGKEPCDDCGHGTHTTSTAVGKQSQIFSSGTGGYGVAPGAYWMACRNMDNGVGSTSTYLNCLEFFLAPTDLERPHVIGNSYGCPQETEGCASWAFNKAISALRAAGIVMVASAGNTGPKCGSISAPPSYEPEVISVGATQYYSDEIAPFSSRGLPAIYLRMSSSMHRFKPDIVAPGVVIRGAYKNGSYMTLSGTSMAAPHVAGAILLISAACPHLARNVIEIEKLILRTTKKLYVTCKDMLCGSEAIGQHPNSIYGHGILSVEHAVQACLSLD</sequence>
<dbReference type="Proteomes" id="UP000029725">
    <property type="component" value="Unassembled WGS sequence"/>
</dbReference>
<name>A0A098VMF8_9MICR</name>
<keyword evidence="4 6" id="KW-0720">Serine protease</keyword>
<dbReference type="InterPro" id="IPR023828">
    <property type="entry name" value="Peptidase_S8_Ser-AS"/>
</dbReference>
<evidence type="ECO:0000256" key="1">
    <source>
        <dbReference type="ARBA" id="ARBA00011073"/>
    </source>
</evidence>
<feature type="active site" description="Charge relay system" evidence="5 6">
    <location>
        <position position="209"/>
    </location>
</feature>
<dbReference type="RefSeq" id="XP_013236410.1">
    <property type="nucleotide sequence ID" value="XM_013380956.1"/>
</dbReference>
<dbReference type="PRINTS" id="PR00723">
    <property type="entry name" value="SUBTILISIN"/>
</dbReference>
<dbReference type="PROSITE" id="PS51892">
    <property type="entry name" value="SUBTILASE"/>
    <property type="match status" value="1"/>
</dbReference>
<dbReference type="OrthoDB" id="206201at2759"/>
<evidence type="ECO:0000259" key="8">
    <source>
        <dbReference type="Pfam" id="PF00082"/>
    </source>
</evidence>
<evidence type="ECO:0000313" key="10">
    <source>
        <dbReference type="Proteomes" id="UP000029725"/>
    </source>
</evidence>
<dbReference type="Pfam" id="PF00082">
    <property type="entry name" value="Peptidase_S8"/>
    <property type="match status" value="1"/>
</dbReference>
<dbReference type="InterPro" id="IPR015500">
    <property type="entry name" value="Peptidase_S8_subtilisin-rel"/>
</dbReference>
<evidence type="ECO:0000256" key="7">
    <source>
        <dbReference type="SAM" id="SignalP"/>
    </source>
</evidence>
<dbReference type="VEuPathDB" id="MicrosporidiaDB:DI09_98p60"/>
<feature type="active site" description="Charge relay system" evidence="5 6">
    <location>
        <position position="472"/>
    </location>
</feature>
<feature type="chain" id="PRO_5001950334" evidence="7">
    <location>
        <begin position="20"/>
        <end position="550"/>
    </location>
</feature>
<keyword evidence="10" id="KW-1185">Reference proteome</keyword>
<feature type="domain" description="Peptidase S8/S53" evidence="8">
    <location>
        <begin position="206"/>
        <end position="535"/>
    </location>
</feature>
<accession>A0A098VMF8</accession>
<proteinExistence type="inferred from homology"/>
<evidence type="ECO:0000256" key="4">
    <source>
        <dbReference type="ARBA" id="ARBA00022825"/>
    </source>
</evidence>
<dbReference type="AlphaFoldDB" id="A0A098VMF8"/>
<dbReference type="PANTHER" id="PTHR43399">
    <property type="entry name" value="SUBTILISIN-RELATED"/>
    <property type="match status" value="1"/>
</dbReference>
<evidence type="ECO:0000256" key="5">
    <source>
        <dbReference type="PIRSR" id="PIRSR615500-1"/>
    </source>
</evidence>
<protein>
    <submittedName>
        <fullName evidence="9">Subtilisin</fullName>
    </submittedName>
</protein>
<organism evidence="9 10">
    <name type="scientific">Mitosporidium daphniae</name>
    <dbReference type="NCBI Taxonomy" id="1485682"/>
    <lineage>
        <taxon>Eukaryota</taxon>
        <taxon>Fungi</taxon>
        <taxon>Fungi incertae sedis</taxon>
        <taxon>Microsporidia</taxon>
        <taxon>Mitosporidium</taxon>
    </lineage>
</organism>
<dbReference type="GO" id="GO:0004252">
    <property type="term" value="F:serine-type endopeptidase activity"/>
    <property type="evidence" value="ECO:0007669"/>
    <property type="project" value="UniProtKB-UniRule"/>
</dbReference>
<keyword evidence="7" id="KW-0732">Signal</keyword>
<comment type="caution">
    <text evidence="9">The sequence shown here is derived from an EMBL/GenBank/DDBJ whole genome shotgun (WGS) entry which is preliminary data.</text>
</comment>
<keyword evidence="2 6" id="KW-0645">Protease</keyword>
<evidence type="ECO:0000256" key="2">
    <source>
        <dbReference type="ARBA" id="ARBA00022670"/>
    </source>
</evidence>
<feature type="signal peptide" evidence="7">
    <location>
        <begin position="1"/>
        <end position="19"/>
    </location>
</feature>
<evidence type="ECO:0000256" key="3">
    <source>
        <dbReference type="ARBA" id="ARBA00022801"/>
    </source>
</evidence>
<dbReference type="InterPro" id="IPR051048">
    <property type="entry name" value="Peptidase_S8/S53_subtilisin"/>
</dbReference>
<dbReference type="PROSITE" id="PS00138">
    <property type="entry name" value="SUBTILASE_SER"/>
    <property type="match status" value="1"/>
</dbReference>
<feature type="active site" description="Charge relay system" evidence="5 6">
    <location>
        <position position="288"/>
    </location>
</feature>
<keyword evidence="3 6" id="KW-0378">Hydrolase</keyword>
<dbReference type="Gene3D" id="3.40.50.200">
    <property type="entry name" value="Peptidase S8/S53 domain"/>
    <property type="match status" value="1"/>
</dbReference>
<evidence type="ECO:0000313" key="9">
    <source>
        <dbReference type="EMBL" id="KGG49974.1"/>
    </source>
</evidence>
<dbReference type="EMBL" id="JMKJ01000610">
    <property type="protein sequence ID" value="KGG49974.1"/>
    <property type="molecule type" value="Genomic_DNA"/>
</dbReference>
<gene>
    <name evidence="9" type="ORF">DI09_98p60</name>
</gene>
<dbReference type="InterPro" id="IPR000209">
    <property type="entry name" value="Peptidase_S8/S53_dom"/>
</dbReference>
<dbReference type="GeneID" id="25261142"/>
<evidence type="ECO:0000256" key="6">
    <source>
        <dbReference type="PROSITE-ProRule" id="PRU01240"/>
    </source>
</evidence>
<dbReference type="SUPFAM" id="SSF52743">
    <property type="entry name" value="Subtilisin-like"/>
    <property type="match status" value="1"/>
</dbReference>
<dbReference type="HOGENOM" id="CLU_495300_0_0_1"/>